<evidence type="ECO:0000256" key="6">
    <source>
        <dbReference type="ARBA" id="ARBA00023295"/>
    </source>
</evidence>
<dbReference type="AlphaFoldDB" id="A0A9P0FR69"/>
<reference evidence="8" key="1">
    <citation type="submission" date="2021-12" db="EMBL/GenBank/DDBJ databases">
        <authorList>
            <person name="King R."/>
        </authorList>
    </citation>
    <scope>NUCLEOTIDE SEQUENCE</scope>
</reference>
<dbReference type="InterPro" id="IPR012341">
    <property type="entry name" value="6hp_glycosidase-like_sf"/>
</dbReference>
<evidence type="ECO:0000313" key="8">
    <source>
        <dbReference type="EMBL" id="CAH0564141.1"/>
    </source>
</evidence>
<dbReference type="SUPFAM" id="SSF48208">
    <property type="entry name" value="Six-hairpin glycosidases"/>
    <property type="match status" value="1"/>
</dbReference>
<keyword evidence="9" id="KW-1185">Reference proteome</keyword>
<comment type="similarity">
    <text evidence="2 7">Belongs to the glycosyl hydrolase 37 family.</text>
</comment>
<accession>A0A9P0FR69</accession>
<evidence type="ECO:0000256" key="1">
    <source>
        <dbReference type="ARBA" id="ARBA00001576"/>
    </source>
</evidence>
<dbReference type="InterPro" id="IPR008928">
    <property type="entry name" value="6-hairpin_glycosidase_sf"/>
</dbReference>
<evidence type="ECO:0000256" key="5">
    <source>
        <dbReference type="ARBA" id="ARBA00022801"/>
    </source>
</evidence>
<evidence type="ECO:0000313" key="9">
    <source>
        <dbReference type="Proteomes" id="UP001154078"/>
    </source>
</evidence>
<evidence type="ECO:0000256" key="2">
    <source>
        <dbReference type="ARBA" id="ARBA00005615"/>
    </source>
</evidence>
<dbReference type="PROSITE" id="PS00927">
    <property type="entry name" value="TREHALASE_1"/>
    <property type="match status" value="1"/>
</dbReference>
<evidence type="ECO:0000256" key="7">
    <source>
        <dbReference type="RuleBase" id="RU361180"/>
    </source>
</evidence>
<dbReference type="Proteomes" id="UP001154078">
    <property type="component" value="Chromosome 9"/>
</dbReference>
<dbReference type="EMBL" id="OV121140">
    <property type="protein sequence ID" value="CAH0564141.1"/>
    <property type="molecule type" value="Genomic_DNA"/>
</dbReference>
<dbReference type="EC" id="3.2.1.28" evidence="3 7"/>
<organism evidence="8 9">
    <name type="scientific">Brassicogethes aeneus</name>
    <name type="common">Rape pollen beetle</name>
    <name type="synonym">Meligethes aeneus</name>
    <dbReference type="NCBI Taxonomy" id="1431903"/>
    <lineage>
        <taxon>Eukaryota</taxon>
        <taxon>Metazoa</taxon>
        <taxon>Ecdysozoa</taxon>
        <taxon>Arthropoda</taxon>
        <taxon>Hexapoda</taxon>
        <taxon>Insecta</taxon>
        <taxon>Pterygota</taxon>
        <taxon>Neoptera</taxon>
        <taxon>Endopterygota</taxon>
        <taxon>Coleoptera</taxon>
        <taxon>Polyphaga</taxon>
        <taxon>Cucujiformia</taxon>
        <taxon>Nitidulidae</taxon>
        <taxon>Meligethinae</taxon>
        <taxon>Brassicogethes</taxon>
    </lineage>
</organism>
<sequence length="538" mass="63125">MSSEEVHCQIQCSDRLLKIVHLRRIFKDSKTVVDMNLLKDRRETFQDFNFLMESTECEPTDEMLSKFLADNFENLGEIEDCTPEDFKACPKFLDGITDKDMKEFAQDLVAIWPKLARRVKSDVFKHPDKYTLVPVPNPFIIPGGRFKEIYYWDSYWIIKGLLLSEMVETAKGMLENFFHLVNNFGFVPNGNRVYYLNRSQPPLLTMAVSEYLKVTKDYDWLKLHIDTIEKELLYWVNEKSVEVEKNGRKYTVLRYVTRNCTPRPESYFEDVHTSSVFHLDVDKGKCYSEIRASAESGWDFSSRWIFDSDQYDLCHLQATRVAPVDLNSFLCKSFLEISKFFEILNDLEKAKFWNNKWMNLEKAIEEVFYDDEDGIWYDFDIKLGVNRKEFYTSNFTPLWTESYDPSRAKEYGKRAVEYLRNMDVLKYEGGIPTSLYPTGQQWDFPNSWAPLQDIVIMGLEKSGDPCAQKVAKDLATRWIKANMIGYEETNAMFEKYDARFCGKYGGGGEYEVQSGFGWTNGVVLMFIDYFYSDNKKML</sequence>
<dbReference type="GO" id="GO:0004555">
    <property type="term" value="F:alpha,alpha-trehalase activity"/>
    <property type="evidence" value="ECO:0007669"/>
    <property type="project" value="UniProtKB-EC"/>
</dbReference>
<keyword evidence="6 7" id="KW-0326">Glycosidase</keyword>
<keyword evidence="5 7" id="KW-0378">Hydrolase</keyword>
<dbReference type="GO" id="GO:0005993">
    <property type="term" value="P:trehalose catabolic process"/>
    <property type="evidence" value="ECO:0007669"/>
    <property type="project" value="TreeGrafter"/>
</dbReference>
<name>A0A9P0FR69_BRAAE</name>
<dbReference type="PRINTS" id="PR00744">
    <property type="entry name" value="GLHYDRLASE37"/>
</dbReference>
<dbReference type="PANTHER" id="PTHR23403:SF1">
    <property type="entry name" value="TREHALASE"/>
    <property type="match status" value="1"/>
</dbReference>
<evidence type="ECO:0000256" key="4">
    <source>
        <dbReference type="ARBA" id="ARBA00019905"/>
    </source>
</evidence>
<proteinExistence type="inferred from homology"/>
<dbReference type="PANTHER" id="PTHR23403">
    <property type="entry name" value="TREHALASE"/>
    <property type="match status" value="1"/>
</dbReference>
<dbReference type="Pfam" id="PF01204">
    <property type="entry name" value="Trehalase"/>
    <property type="match status" value="1"/>
</dbReference>
<dbReference type="OrthoDB" id="3542292at2759"/>
<evidence type="ECO:0000256" key="3">
    <source>
        <dbReference type="ARBA" id="ARBA00012757"/>
    </source>
</evidence>
<dbReference type="InterPro" id="IPR001661">
    <property type="entry name" value="Glyco_hydro_37"/>
</dbReference>
<dbReference type="InterPro" id="IPR018232">
    <property type="entry name" value="Glyco_hydro_37_CS"/>
</dbReference>
<protein>
    <recommendedName>
        <fullName evidence="4 7">Trehalase</fullName>
        <ecNumber evidence="3 7">3.2.1.28</ecNumber>
    </recommendedName>
    <alternativeName>
        <fullName evidence="7">Alpha-trehalose glucohydrolase</fullName>
    </alternativeName>
</protein>
<dbReference type="Gene3D" id="1.50.10.10">
    <property type="match status" value="1"/>
</dbReference>
<comment type="catalytic activity">
    <reaction evidence="1 7">
        <text>alpha,alpha-trehalose + H2O = alpha-D-glucose + beta-D-glucose</text>
        <dbReference type="Rhea" id="RHEA:32675"/>
        <dbReference type="ChEBI" id="CHEBI:15377"/>
        <dbReference type="ChEBI" id="CHEBI:15903"/>
        <dbReference type="ChEBI" id="CHEBI:16551"/>
        <dbReference type="ChEBI" id="CHEBI:17925"/>
        <dbReference type="EC" id="3.2.1.28"/>
    </reaction>
</comment>
<gene>
    <name evidence="8" type="ORF">MELIAE_LOCUS12757</name>
</gene>